<dbReference type="EMBL" id="QLMC01000007">
    <property type="protein sequence ID" value="RAJ92639.1"/>
    <property type="molecule type" value="Genomic_DNA"/>
</dbReference>
<keyword evidence="1" id="KW-1133">Transmembrane helix</keyword>
<name>A0A327WLB5_LARAB</name>
<keyword evidence="1" id="KW-0472">Membrane</keyword>
<organism evidence="2 3">
    <name type="scientific">Larkinella arboricola</name>
    <dbReference type="NCBI Taxonomy" id="643671"/>
    <lineage>
        <taxon>Bacteria</taxon>
        <taxon>Pseudomonadati</taxon>
        <taxon>Bacteroidota</taxon>
        <taxon>Cytophagia</taxon>
        <taxon>Cytophagales</taxon>
        <taxon>Spirosomataceae</taxon>
        <taxon>Larkinella</taxon>
    </lineage>
</organism>
<sequence length="117" mass="12737">MIKPNDSFFDRKLLISSVFTLINSLVLLFVIKETDVVHWPYLLAAISAAAIGFAQPRKGWLLAILQAAILLIGYFFFASAPRNGGDRELELFSLYGSIGLTFVGSFVGGILKRALGG</sequence>
<keyword evidence="3" id="KW-1185">Reference proteome</keyword>
<evidence type="ECO:0000313" key="2">
    <source>
        <dbReference type="EMBL" id="RAJ92639.1"/>
    </source>
</evidence>
<reference evidence="2 3" key="1">
    <citation type="submission" date="2018-06" db="EMBL/GenBank/DDBJ databases">
        <title>Genomic Encyclopedia of Archaeal and Bacterial Type Strains, Phase II (KMG-II): from individual species to whole genera.</title>
        <authorList>
            <person name="Goeker M."/>
        </authorList>
    </citation>
    <scope>NUCLEOTIDE SEQUENCE [LARGE SCALE GENOMIC DNA]</scope>
    <source>
        <strain evidence="2 3">DSM 21851</strain>
    </source>
</reference>
<proteinExistence type="predicted"/>
<feature type="transmembrane region" description="Helical" evidence="1">
    <location>
        <begin position="37"/>
        <end position="54"/>
    </location>
</feature>
<feature type="transmembrane region" description="Helical" evidence="1">
    <location>
        <begin position="92"/>
        <end position="111"/>
    </location>
</feature>
<feature type="transmembrane region" description="Helical" evidence="1">
    <location>
        <begin position="61"/>
        <end position="80"/>
    </location>
</feature>
<accession>A0A327WLB5</accession>
<feature type="transmembrane region" description="Helical" evidence="1">
    <location>
        <begin position="12"/>
        <end position="31"/>
    </location>
</feature>
<evidence type="ECO:0000256" key="1">
    <source>
        <dbReference type="SAM" id="Phobius"/>
    </source>
</evidence>
<dbReference type="AlphaFoldDB" id="A0A327WLB5"/>
<keyword evidence="1" id="KW-0812">Transmembrane</keyword>
<gene>
    <name evidence="2" type="ORF">LX87_04969</name>
</gene>
<evidence type="ECO:0008006" key="4">
    <source>
        <dbReference type="Google" id="ProtNLM"/>
    </source>
</evidence>
<evidence type="ECO:0000313" key="3">
    <source>
        <dbReference type="Proteomes" id="UP000248790"/>
    </source>
</evidence>
<dbReference type="Proteomes" id="UP000248790">
    <property type="component" value="Unassembled WGS sequence"/>
</dbReference>
<protein>
    <recommendedName>
        <fullName evidence="4">Membrane protein (TIGR04086 family)</fullName>
    </recommendedName>
</protein>
<comment type="caution">
    <text evidence="2">The sequence shown here is derived from an EMBL/GenBank/DDBJ whole genome shotgun (WGS) entry which is preliminary data.</text>
</comment>